<sequence>MMSRTENRLRKSLSKSRELLSQLENEYKKIKGDENKSARNSLVIDHSWLDKDFDELLQTLSNDKNIPSDPHDTLAFLTNNNTSSPTISALAAASSWKIPKKDNMPPLPSGGSPRARRHQGQSGSEGRNIFSFFQKKGRSQSLSGTEAIKIVLPVTPENDLQANPQKETSTCGMRRFTYESAALEHRPPGRCNRSNSIPSEVPQSSNGSALSLDLVGILKKTRSKSLLSKSAYKENHDDNHHYVPGYATEYRKSGGEIEGERSQGENDGEEESGKQMRSLSLPKSFLSDRYGLTGFKAALP</sequence>
<feature type="region of interest" description="Disordered" evidence="2">
    <location>
        <begin position="185"/>
        <end position="206"/>
    </location>
</feature>
<organism evidence="3 4">
    <name type="scientific">Halocaridina rubra</name>
    <name type="common">Hawaiian red shrimp</name>
    <dbReference type="NCBI Taxonomy" id="373956"/>
    <lineage>
        <taxon>Eukaryota</taxon>
        <taxon>Metazoa</taxon>
        <taxon>Ecdysozoa</taxon>
        <taxon>Arthropoda</taxon>
        <taxon>Crustacea</taxon>
        <taxon>Multicrustacea</taxon>
        <taxon>Malacostraca</taxon>
        <taxon>Eumalacostraca</taxon>
        <taxon>Eucarida</taxon>
        <taxon>Decapoda</taxon>
        <taxon>Pleocyemata</taxon>
        <taxon>Caridea</taxon>
        <taxon>Atyoidea</taxon>
        <taxon>Atyidae</taxon>
        <taxon>Halocaridina</taxon>
    </lineage>
</organism>
<evidence type="ECO:0000313" key="3">
    <source>
        <dbReference type="EMBL" id="KAK7068366.1"/>
    </source>
</evidence>
<feature type="compositionally biased region" description="Basic and acidic residues" evidence="2">
    <location>
        <begin position="249"/>
        <end position="264"/>
    </location>
</feature>
<evidence type="ECO:0000256" key="2">
    <source>
        <dbReference type="SAM" id="MobiDB-lite"/>
    </source>
</evidence>
<dbReference type="EMBL" id="JAXCGZ010017281">
    <property type="protein sequence ID" value="KAK7068366.1"/>
    <property type="molecule type" value="Genomic_DNA"/>
</dbReference>
<evidence type="ECO:0000256" key="1">
    <source>
        <dbReference type="SAM" id="Coils"/>
    </source>
</evidence>
<keyword evidence="1" id="KW-0175">Coiled coil</keyword>
<comment type="caution">
    <text evidence="3">The sequence shown here is derived from an EMBL/GenBank/DDBJ whole genome shotgun (WGS) entry which is preliminary data.</text>
</comment>
<dbReference type="AlphaFoldDB" id="A0AAN8WQF7"/>
<evidence type="ECO:0000313" key="4">
    <source>
        <dbReference type="Proteomes" id="UP001381693"/>
    </source>
</evidence>
<feature type="compositionally biased region" description="Polar residues" evidence="2">
    <location>
        <begin position="192"/>
        <end position="206"/>
    </location>
</feature>
<proteinExistence type="predicted"/>
<feature type="non-terminal residue" evidence="3">
    <location>
        <position position="300"/>
    </location>
</feature>
<feature type="region of interest" description="Disordered" evidence="2">
    <location>
        <begin position="97"/>
        <end position="125"/>
    </location>
</feature>
<name>A0AAN8WQF7_HALRR</name>
<dbReference type="Proteomes" id="UP001381693">
    <property type="component" value="Unassembled WGS sequence"/>
</dbReference>
<protein>
    <submittedName>
        <fullName evidence="3">Uncharacterized protein</fullName>
    </submittedName>
</protein>
<accession>A0AAN8WQF7</accession>
<feature type="region of interest" description="Disordered" evidence="2">
    <location>
        <begin position="235"/>
        <end position="280"/>
    </location>
</feature>
<reference evidence="3 4" key="1">
    <citation type="submission" date="2023-11" db="EMBL/GenBank/DDBJ databases">
        <title>Halocaridina rubra genome assembly.</title>
        <authorList>
            <person name="Smith C."/>
        </authorList>
    </citation>
    <scope>NUCLEOTIDE SEQUENCE [LARGE SCALE GENOMIC DNA]</scope>
    <source>
        <strain evidence="3">EP-1</strain>
        <tissue evidence="3">Whole</tissue>
    </source>
</reference>
<feature type="coiled-coil region" evidence="1">
    <location>
        <begin position="6"/>
        <end position="40"/>
    </location>
</feature>
<gene>
    <name evidence="3" type="ORF">SK128_012037</name>
</gene>
<keyword evidence="4" id="KW-1185">Reference proteome</keyword>